<feature type="compositionally biased region" description="Basic residues" evidence="4">
    <location>
        <begin position="1"/>
        <end position="11"/>
    </location>
</feature>
<dbReference type="Proteomes" id="UP000230750">
    <property type="component" value="Unassembled WGS sequence"/>
</dbReference>
<evidence type="ECO:0000256" key="4">
    <source>
        <dbReference type="SAM" id="MobiDB-lite"/>
    </source>
</evidence>
<feature type="region of interest" description="Disordered" evidence="4">
    <location>
        <begin position="78"/>
        <end position="135"/>
    </location>
</feature>
<dbReference type="GO" id="GO:0030688">
    <property type="term" value="C:preribosome, small subunit precursor"/>
    <property type="evidence" value="ECO:0007669"/>
    <property type="project" value="InterPro"/>
</dbReference>
<protein>
    <recommendedName>
        <fullName evidence="7">Protein FAM207A</fullName>
    </recommendedName>
</protein>
<gene>
    <name evidence="5" type="ORF">BSL78_09262</name>
</gene>
<evidence type="ECO:0008006" key="7">
    <source>
        <dbReference type="Google" id="ProtNLM"/>
    </source>
</evidence>
<dbReference type="PANTHER" id="PTHR31109">
    <property type="entry name" value="PROTEIN FAM207A"/>
    <property type="match status" value="1"/>
</dbReference>
<dbReference type="STRING" id="307972.A0A2G8L0U2"/>
<dbReference type="PANTHER" id="PTHR31109:SF2">
    <property type="entry name" value="RIBOSOME BIOGENESIS PROTEIN SLX9 HOMOLOG"/>
    <property type="match status" value="1"/>
</dbReference>
<sequence length="228" mass="26264">MGKLTRRRTRTRAQAIGKKGPTSSQNDKDLNSMELMSETQHEFKVPDPPKTALGNPFGGAKIDMSTLRTKLTTTDDDEDRMSFISKGSISKGKDQMKKKDKMKLRRERWLEKVETIQQSKKRRKDKMKRLKTPVVGDLEPMMSALPELSEIIQMSREAGKRADKRRQALGSQSKKNTLKAKQRQKLLNEERERFQQVLQHTAFKTNPFATINRHLSLKIQQENDPGES</sequence>
<feature type="region of interest" description="Disordered" evidence="4">
    <location>
        <begin position="155"/>
        <end position="184"/>
    </location>
</feature>
<dbReference type="InterPro" id="IPR028160">
    <property type="entry name" value="Slx9-like"/>
</dbReference>
<evidence type="ECO:0000256" key="2">
    <source>
        <dbReference type="ARBA" id="ARBA00011022"/>
    </source>
</evidence>
<dbReference type="EMBL" id="MRZV01000272">
    <property type="protein sequence ID" value="PIK53825.1"/>
    <property type="molecule type" value="Genomic_DNA"/>
</dbReference>
<feature type="region of interest" description="Disordered" evidence="4">
    <location>
        <begin position="1"/>
        <end position="61"/>
    </location>
</feature>
<comment type="caution">
    <text evidence="5">The sequence shown here is derived from an EMBL/GenBank/DDBJ whole genome shotgun (WGS) entry which is preliminary data.</text>
</comment>
<evidence type="ECO:0000256" key="1">
    <source>
        <dbReference type="ARBA" id="ARBA00004604"/>
    </source>
</evidence>
<dbReference type="GO" id="GO:0030686">
    <property type="term" value="C:90S preribosome"/>
    <property type="evidence" value="ECO:0007669"/>
    <property type="project" value="InterPro"/>
</dbReference>
<comment type="similarity">
    <text evidence="2">Belongs to the SLX9 family.</text>
</comment>
<keyword evidence="6" id="KW-1185">Reference proteome</keyword>
<dbReference type="Pfam" id="PF15341">
    <property type="entry name" value="SLX9"/>
    <property type="match status" value="1"/>
</dbReference>
<dbReference type="GO" id="GO:0000462">
    <property type="term" value="P:maturation of SSU-rRNA from tricistronic rRNA transcript (SSU-rRNA, 5.8S rRNA, LSU-rRNA)"/>
    <property type="evidence" value="ECO:0007669"/>
    <property type="project" value="InterPro"/>
</dbReference>
<dbReference type="OrthoDB" id="18703at2759"/>
<keyword evidence="3" id="KW-0539">Nucleus</keyword>
<reference evidence="5 6" key="1">
    <citation type="journal article" date="2017" name="PLoS Biol.">
        <title>The sea cucumber genome provides insights into morphological evolution and visceral regeneration.</title>
        <authorList>
            <person name="Zhang X."/>
            <person name="Sun L."/>
            <person name="Yuan J."/>
            <person name="Sun Y."/>
            <person name="Gao Y."/>
            <person name="Zhang L."/>
            <person name="Li S."/>
            <person name="Dai H."/>
            <person name="Hamel J.F."/>
            <person name="Liu C."/>
            <person name="Yu Y."/>
            <person name="Liu S."/>
            <person name="Lin W."/>
            <person name="Guo K."/>
            <person name="Jin S."/>
            <person name="Xu P."/>
            <person name="Storey K.B."/>
            <person name="Huan P."/>
            <person name="Zhang T."/>
            <person name="Zhou Y."/>
            <person name="Zhang J."/>
            <person name="Lin C."/>
            <person name="Li X."/>
            <person name="Xing L."/>
            <person name="Huo D."/>
            <person name="Sun M."/>
            <person name="Wang L."/>
            <person name="Mercier A."/>
            <person name="Li F."/>
            <person name="Yang H."/>
            <person name="Xiang J."/>
        </authorList>
    </citation>
    <scope>NUCLEOTIDE SEQUENCE [LARGE SCALE GENOMIC DNA]</scope>
    <source>
        <strain evidence="5">Shaxun</strain>
        <tissue evidence="5">Muscle</tissue>
    </source>
</reference>
<accession>A0A2G8L0U2</accession>
<feature type="compositionally biased region" description="Basic residues" evidence="4">
    <location>
        <begin position="119"/>
        <end position="131"/>
    </location>
</feature>
<dbReference type="GO" id="GO:0005730">
    <property type="term" value="C:nucleolus"/>
    <property type="evidence" value="ECO:0007669"/>
    <property type="project" value="UniProtKB-SubCell"/>
</dbReference>
<organism evidence="5 6">
    <name type="scientific">Stichopus japonicus</name>
    <name type="common">Sea cucumber</name>
    <dbReference type="NCBI Taxonomy" id="307972"/>
    <lineage>
        <taxon>Eukaryota</taxon>
        <taxon>Metazoa</taxon>
        <taxon>Echinodermata</taxon>
        <taxon>Eleutherozoa</taxon>
        <taxon>Echinozoa</taxon>
        <taxon>Holothuroidea</taxon>
        <taxon>Aspidochirotacea</taxon>
        <taxon>Aspidochirotida</taxon>
        <taxon>Stichopodidae</taxon>
        <taxon>Apostichopus</taxon>
    </lineage>
</organism>
<comment type="subcellular location">
    <subcellularLocation>
        <location evidence="1">Nucleus</location>
        <location evidence="1">Nucleolus</location>
    </subcellularLocation>
</comment>
<evidence type="ECO:0000313" key="6">
    <source>
        <dbReference type="Proteomes" id="UP000230750"/>
    </source>
</evidence>
<proteinExistence type="inferred from homology"/>
<dbReference type="AlphaFoldDB" id="A0A2G8L0U2"/>
<name>A0A2G8L0U2_STIJA</name>
<evidence type="ECO:0000256" key="3">
    <source>
        <dbReference type="ARBA" id="ARBA00023242"/>
    </source>
</evidence>
<evidence type="ECO:0000313" key="5">
    <source>
        <dbReference type="EMBL" id="PIK53825.1"/>
    </source>
</evidence>